<feature type="region of interest" description="Disordered" evidence="1">
    <location>
        <begin position="233"/>
        <end position="450"/>
    </location>
</feature>
<sequence length="600" mass="62765">MRRRQSGGGAAQNDMKTILAGLVVLTTGLTTVVSTEEFILPARDIPVGCAKICGPAVELVSKCSAGKANKAVKRQVPVSDGKEVDVWMTQNGEWVSDQMVNLAVAAGAVIPPAGGTVAASDLFAVQVDAANVVDAAEVEEDEAGEVQVATFPGSKSKEERREERRRRRAERRRQEELQRQRSRVVDENVIKIDRGPSKVGDSSTEPVTITLIINGAQTPVTRRRMQMDEFTSRRAAGGQVAGPQPSPSLPADVFPPGRLPGRGGGGGGGGRRQRLAPVVVPPVAPKTTKTTATATATTTKTTSTRANSTTTTTTRTSSTSSTRPSTSSILRSITVGRSEDESSSSLRTSSSSSSSRSSATRGRVFATGRTTSLSRPARATNSSSSFATTTTTTTTTSKTTTTTRLAAFPARTSTLRTTRTTNSLSSTASSSSSSSTTTTTSSSSLRTVVAGKEVESESQITEAAEAVRTVIPGQEVVGSSPDDEIGIPGDSSGIAVSKQLSNEESCVCENESFDVASIISFCASCIAQLDSNATDKQKNINQIRDTCGFEPQNFTRDDVVSAANVRVDVSSVTTTNEAPRTAVVSFALALFCAAVVAWVA</sequence>
<dbReference type="EMBL" id="LAZP02000312">
    <property type="protein sequence ID" value="PFH58237.1"/>
    <property type="molecule type" value="Genomic_DNA"/>
</dbReference>
<reference evidence="2 3" key="1">
    <citation type="journal article" date="2015" name="BMC Genomics">
        <title>Gene expression during zombie ant biting behavior reflects the complexity underlying fungal parasitic behavioral manipulation.</title>
        <authorList>
            <person name="de Bekker C."/>
            <person name="Ohm R.A."/>
            <person name="Loreto R.G."/>
            <person name="Sebastian A."/>
            <person name="Albert I."/>
            <person name="Merrow M."/>
            <person name="Brachmann A."/>
            <person name="Hughes D.P."/>
        </authorList>
    </citation>
    <scope>NUCLEOTIDE SEQUENCE [LARGE SCALE GENOMIC DNA]</scope>
    <source>
        <strain evidence="2 3">SC16a</strain>
    </source>
</reference>
<dbReference type="OrthoDB" id="4928187at2759"/>
<name>A0A2A9PBD7_OPHUN</name>
<evidence type="ECO:0000313" key="2">
    <source>
        <dbReference type="EMBL" id="PFH58237.1"/>
    </source>
</evidence>
<feature type="compositionally biased region" description="Basic and acidic residues" evidence="1">
    <location>
        <begin position="172"/>
        <end position="183"/>
    </location>
</feature>
<evidence type="ECO:0000256" key="1">
    <source>
        <dbReference type="SAM" id="MobiDB-lite"/>
    </source>
</evidence>
<proteinExistence type="predicted"/>
<feature type="compositionally biased region" description="Low complexity" evidence="1">
    <location>
        <begin position="380"/>
        <end position="403"/>
    </location>
</feature>
<organism evidence="2 3">
    <name type="scientific">Ophiocordyceps unilateralis</name>
    <name type="common">Zombie-ant fungus</name>
    <name type="synonym">Torrubia unilateralis</name>
    <dbReference type="NCBI Taxonomy" id="268505"/>
    <lineage>
        <taxon>Eukaryota</taxon>
        <taxon>Fungi</taxon>
        <taxon>Dikarya</taxon>
        <taxon>Ascomycota</taxon>
        <taxon>Pezizomycotina</taxon>
        <taxon>Sordariomycetes</taxon>
        <taxon>Hypocreomycetidae</taxon>
        <taxon>Hypocreales</taxon>
        <taxon>Ophiocordycipitaceae</taxon>
        <taxon>Ophiocordyceps</taxon>
    </lineage>
</organism>
<reference evidence="2 3" key="2">
    <citation type="journal article" date="2017" name="Sci. Rep.">
        <title>Ant-infecting Ophiocordyceps genomes reveal a high diversity of potential behavioral manipulation genes and a possible major role for enterotoxins.</title>
        <authorList>
            <person name="de Bekker C."/>
            <person name="Ohm R.A."/>
            <person name="Evans H.C."/>
            <person name="Brachmann A."/>
            <person name="Hughes D.P."/>
        </authorList>
    </citation>
    <scope>NUCLEOTIDE SEQUENCE [LARGE SCALE GENOMIC DNA]</scope>
    <source>
        <strain evidence="2 3">SC16a</strain>
    </source>
</reference>
<feature type="region of interest" description="Disordered" evidence="1">
    <location>
        <begin position="151"/>
        <end position="183"/>
    </location>
</feature>
<feature type="compositionally biased region" description="Low complexity" evidence="1">
    <location>
        <begin position="285"/>
        <end position="328"/>
    </location>
</feature>
<comment type="caution">
    <text evidence="2">The sequence shown here is derived from an EMBL/GenBank/DDBJ whole genome shotgun (WGS) entry which is preliminary data.</text>
</comment>
<dbReference type="Proteomes" id="UP000037136">
    <property type="component" value="Unassembled WGS sequence"/>
</dbReference>
<keyword evidence="3" id="KW-1185">Reference proteome</keyword>
<protein>
    <submittedName>
        <fullName evidence="2">Uncharacterized protein</fullName>
    </submittedName>
</protein>
<feature type="compositionally biased region" description="Low complexity" evidence="1">
    <location>
        <begin position="411"/>
        <end position="447"/>
    </location>
</feature>
<feature type="compositionally biased region" description="Low complexity" evidence="1">
    <location>
        <begin position="343"/>
        <end position="358"/>
    </location>
</feature>
<feature type="compositionally biased region" description="Gly residues" evidence="1">
    <location>
        <begin position="260"/>
        <end position="270"/>
    </location>
</feature>
<evidence type="ECO:0000313" key="3">
    <source>
        <dbReference type="Proteomes" id="UP000037136"/>
    </source>
</evidence>
<dbReference type="AlphaFoldDB" id="A0A2A9PBD7"/>
<dbReference type="STRING" id="268505.A0A2A9PBD7"/>
<gene>
    <name evidence="2" type="ORF">XA68_13986</name>
</gene>
<accession>A0A2A9PBD7</accession>